<dbReference type="InterPro" id="IPR013325">
    <property type="entry name" value="RNA_pol_sigma_r2"/>
</dbReference>
<dbReference type="OrthoDB" id="291047at2"/>
<evidence type="ECO:0000256" key="3">
    <source>
        <dbReference type="ARBA" id="ARBA00023082"/>
    </source>
</evidence>
<feature type="domain" description="RNA polymerase sigma-70 region 2" evidence="6">
    <location>
        <begin position="134"/>
        <end position="201"/>
    </location>
</feature>
<dbReference type="InterPro" id="IPR014284">
    <property type="entry name" value="RNA_pol_sigma-70_dom"/>
</dbReference>
<dbReference type="InterPro" id="IPR013324">
    <property type="entry name" value="RNA_pol_sigma_r3/r4-like"/>
</dbReference>
<keyword evidence="4" id="KW-0804">Transcription</keyword>
<feature type="domain" description="RNA polymerase sigma factor 70 region 4 type 2" evidence="7">
    <location>
        <begin position="228"/>
        <end position="279"/>
    </location>
</feature>
<dbReference type="PANTHER" id="PTHR43133">
    <property type="entry name" value="RNA POLYMERASE ECF-TYPE SIGMA FACTO"/>
    <property type="match status" value="1"/>
</dbReference>
<evidence type="ECO:0000256" key="2">
    <source>
        <dbReference type="ARBA" id="ARBA00023015"/>
    </source>
</evidence>
<dbReference type="InterPro" id="IPR036388">
    <property type="entry name" value="WH-like_DNA-bd_sf"/>
</dbReference>
<evidence type="ECO:0000313" key="8">
    <source>
        <dbReference type="EMBL" id="AWM36528.1"/>
    </source>
</evidence>
<keyword evidence="2" id="KW-0805">Transcription regulation</keyword>
<evidence type="ECO:0000256" key="4">
    <source>
        <dbReference type="ARBA" id="ARBA00023163"/>
    </source>
</evidence>
<dbReference type="Pfam" id="PF04542">
    <property type="entry name" value="Sigma70_r2"/>
    <property type="match status" value="1"/>
</dbReference>
<dbReference type="AlphaFoldDB" id="A0A2Z3GTC9"/>
<dbReference type="CDD" id="cd06171">
    <property type="entry name" value="Sigma70_r4"/>
    <property type="match status" value="1"/>
</dbReference>
<evidence type="ECO:0000313" key="9">
    <source>
        <dbReference type="Proteomes" id="UP000245802"/>
    </source>
</evidence>
<accession>A0A2Z3GTC9</accession>
<comment type="similarity">
    <text evidence="1">Belongs to the sigma-70 factor family. ECF subfamily.</text>
</comment>
<dbReference type="Proteomes" id="UP000245802">
    <property type="component" value="Chromosome"/>
</dbReference>
<evidence type="ECO:0000256" key="5">
    <source>
        <dbReference type="SAM" id="MobiDB-lite"/>
    </source>
</evidence>
<evidence type="ECO:0000259" key="6">
    <source>
        <dbReference type="Pfam" id="PF04542"/>
    </source>
</evidence>
<dbReference type="NCBIfam" id="TIGR02937">
    <property type="entry name" value="sigma70-ECF"/>
    <property type="match status" value="1"/>
</dbReference>
<dbReference type="GO" id="GO:0016987">
    <property type="term" value="F:sigma factor activity"/>
    <property type="evidence" value="ECO:0007669"/>
    <property type="project" value="UniProtKB-KW"/>
</dbReference>
<evidence type="ECO:0008006" key="10">
    <source>
        <dbReference type="Google" id="ProtNLM"/>
    </source>
</evidence>
<dbReference type="PANTHER" id="PTHR43133:SF51">
    <property type="entry name" value="RNA POLYMERASE SIGMA FACTOR"/>
    <property type="match status" value="1"/>
</dbReference>
<dbReference type="GO" id="GO:0003677">
    <property type="term" value="F:DNA binding"/>
    <property type="evidence" value="ECO:0007669"/>
    <property type="project" value="InterPro"/>
</dbReference>
<dbReference type="InterPro" id="IPR007627">
    <property type="entry name" value="RNA_pol_sigma70_r2"/>
</dbReference>
<dbReference type="SUPFAM" id="SSF88946">
    <property type="entry name" value="Sigma2 domain of RNA polymerase sigma factors"/>
    <property type="match status" value="1"/>
</dbReference>
<dbReference type="GO" id="GO:0006352">
    <property type="term" value="P:DNA-templated transcription initiation"/>
    <property type="evidence" value="ECO:0007669"/>
    <property type="project" value="InterPro"/>
</dbReference>
<name>A0A2Z3GTC9_9BACT</name>
<dbReference type="Pfam" id="PF08281">
    <property type="entry name" value="Sigma70_r4_2"/>
    <property type="match status" value="1"/>
</dbReference>
<keyword evidence="3" id="KW-0731">Sigma factor</keyword>
<dbReference type="Gene3D" id="1.10.1740.10">
    <property type="match status" value="1"/>
</dbReference>
<organism evidence="8 9">
    <name type="scientific">Gemmata obscuriglobus</name>
    <dbReference type="NCBI Taxonomy" id="114"/>
    <lineage>
        <taxon>Bacteria</taxon>
        <taxon>Pseudomonadati</taxon>
        <taxon>Planctomycetota</taxon>
        <taxon>Planctomycetia</taxon>
        <taxon>Gemmatales</taxon>
        <taxon>Gemmataceae</taxon>
        <taxon>Gemmata</taxon>
    </lineage>
</organism>
<dbReference type="SUPFAM" id="SSF88659">
    <property type="entry name" value="Sigma3 and sigma4 domains of RNA polymerase sigma factors"/>
    <property type="match status" value="1"/>
</dbReference>
<proteinExistence type="inferred from homology"/>
<gene>
    <name evidence="8" type="ORF">C1280_05490</name>
</gene>
<dbReference type="InterPro" id="IPR039425">
    <property type="entry name" value="RNA_pol_sigma-70-like"/>
</dbReference>
<protein>
    <recommendedName>
        <fullName evidence="10">Sigma-70 family RNA polymerase sigma factor</fullName>
    </recommendedName>
</protein>
<keyword evidence="9" id="KW-1185">Reference proteome</keyword>
<evidence type="ECO:0000256" key="1">
    <source>
        <dbReference type="ARBA" id="ARBA00010641"/>
    </source>
</evidence>
<dbReference type="EMBL" id="CP025958">
    <property type="protein sequence ID" value="AWM36528.1"/>
    <property type="molecule type" value="Genomic_DNA"/>
</dbReference>
<dbReference type="InterPro" id="IPR013249">
    <property type="entry name" value="RNA_pol_sigma70_r4_t2"/>
</dbReference>
<dbReference type="KEGG" id="gog:C1280_05490"/>
<dbReference type="Gene3D" id="1.10.10.10">
    <property type="entry name" value="Winged helix-like DNA-binding domain superfamily/Winged helix DNA-binding domain"/>
    <property type="match status" value="1"/>
</dbReference>
<sequence>MRPVVAPRTWSPRRRRCRLSPRRRVLSIRPLPRPPAGRHEQTPETNITPWRWRGEGRPAVVARAGEKLKECARVRGLHCGDRAPGTHMAVSQPLCNSLQQLNRALLAAKLADLPDAELIGRFAERRDESAFAALVRRHGPLVLGVCRRVLRHEQDAEDAFQATFLVLARDATAVRRAGAVGSWLYGVAYNVARRAETARRRRAAREREAAVRQPTAAPETAPDDLRDVLDRELNALPDKYRTAVVLCDLTGLTAQQASVEVGCPAKTLGTRLARGRALLADRLVRRGVGLSVGALVAISAPSAAGAVPPRLAEFTVQLVAGSNTGPATAPPAVAALAEGVSNVMALKTLKLVAVLVCGVVLVGGVAKHGGFALHARHTKLARSAAPGTTETPDGSPAVEQKNPADFLDHFHRFIEHVHDVLGIGPGEQIAAAPGEGKKDETPAGVWVKKDGELKVEFSEKGVLSLSPHGENKVVVIVCEFGPGKDGLVKAKVTGFEGIEEAKKKIMDRLPLGTEFTFVWKVNGGSATLGDVKSGKDTADVLKSHLEAEYTKK</sequence>
<feature type="region of interest" description="Disordered" evidence="5">
    <location>
        <begin position="382"/>
        <end position="401"/>
    </location>
</feature>
<evidence type="ECO:0000259" key="7">
    <source>
        <dbReference type="Pfam" id="PF08281"/>
    </source>
</evidence>
<reference evidence="8 9" key="1">
    <citation type="submission" date="2018-01" db="EMBL/GenBank/DDBJ databases">
        <title>G. obscuriglobus.</title>
        <authorList>
            <person name="Franke J."/>
            <person name="Blomberg W."/>
            <person name="Selmecki A."/>
        </authorList>
    </citation>
    <scope>NUCLEOTIDE SEQUENCE [LARGE SCALE GENOMIC DNA]</scope>
    <source>
        <strain evidence="8 9">DSM 5831</strain>
    </source>
</reference>